<protein>
    <submittedName>
        <fullName evidence="1">Uncharacterized protein</fullName>
    </submittedName>
</protein>
<accession>A0A382BTD2</accession>
<sequence>MNFSFAGSAAVTTDDTETANIQETGTTQINIPQNIRLTDLILDVTAAQNHQYSIWTSGRKQSSNLSASQMNPASQGRFSVRGQNIVIAAGTSVQMRGSQLSDTAGAAEPTVVLLEYVAA</sequence>
<reference evidence="1" key="1">
    <citation type="submission" date="2018-05" db="EMBL/GenBank/DDBJ databases">
        <authorList>
            <person name="Lanie J.A."/>
            <person name="Ng W.-L."/>
            <person name="Kazmierczak K.M."/>
            <person name="Andrzejewski T.M."/>
            <person name="Davidsen T.M."/>
            <person name="Wayne K.J."/>
            <person name="Tettelin H."/>
            <person name="Glass J.I."/>
            <person name="Rusch D."/>
            <person name="Podicherti R."/>
            <person name="Tsui H.-C.T."/>
            <person name="Winkler M.E."/>
        </authorList>
    </citation>
    <scope>NUCLEOTIDE SEQUENCE</scope>
</reference>
<dbReference type="AlphaFoldDB" id="A0A382BTD2"/>
<dbReference type="EMBL" id="UINC01031213">
    <property type="protein sequence ID" value="SVB16904.1"/>
    <property type="molecule type" value="Genomic_DNA"/>
</dbReference>
<gene>
    <name evidence="1" type="ORF">METZ01_LOCUS169758</name>
</gene>
<organism evidence="1">
    <name type="scientific">marine metagenome</name>
    <dbReference type="NCBI Taxonomy" id="408172"/>
    <lineage>
        <taxon>unclassified sequences</taxon>
        <taxon>metagenomes</taxon>
        <taxon>ecological metagenomes</taxon>
    </lineage>
</organism>
<name>A0A382BTD2_9ZZZZ</name>
<evidence type="ECO:0000313" key="1">
    <source>
        <dbReference type="EMBL" id="SVB16904.1"/>
    </source>
</evidence>
<proteinExistence type="predicted"/>